<evidence type="ECO:0000313" key="2">
    <source>
        <dbReference type="EMBL" id="KAF2018983.1"/>
    </source>
</evidence>
<name>A0A6A5Y1A7_9PLEO</name>
<dbReference type="OrthoDB" id="3796409at2759"/>
<gene>
    <name evidence="2" type="ORF">BU24DRAFT_405705</name>
</gene>
<feature type="compositionally biased region" description="Low complexity" evidence="1">
    <location>
        <begin position="474"/>
        <end position="489"/>
    </location>
</feature>
<dbReference type="Proteomes" id="UP000799778">
    <property type="component" value="Unassembled WGS sequence"/>
</dbReference>
<evidence type="ECO:0000256" key="1">
    <source>
        <dbReference type="SAM" id="MobiDB-lite"/>
    </source>
</evidence>
<accession>A0A6A5Y1A7</accession>
<keyword evidence="3" id="KW-1185">Reference proteome</keyword>
<dbReference type="AlphaFoldDB" id="A0A6A5Y1A7"/>
<dbReference type="GeneID" id="54283117"/>
<evidence type="ECO:0000313" key="3">
    <source>
        <dbReference type="Proteomes" id="UP000799778"/>
    </source>
</evidence>
<dbReference type="PANTHER" id="PTHR37540">
    <property type="entry name" value="TRANSCRIPTION FACTOR (ACR-2), PUTATIVE-RELATED-RELATED"/>
    <property type="match status" value="1"/>
</dbReference>
<dbReference type="RefSeq" id="XP_033387322.1">
    <property type="nucleotide sequence ID" value="XM_033525720.1"/>
</dbReference>
<reference evidence="2" key="1">
    <citation type="journal article" date="2020" name="Stud. Mycol.">
        <title>101 Dothideomycetes genomes: a test case for predicting lifestyles and emergence of pathogens.</title>
        <authorList>
            <person name="Haridas S."/>
            <person name="Albert R."/>
            <person name="Binder M."/>
            <person name="Bloem J."/>
            <person name="Labutti K."/>
            <person name="Salamov A."/>
            <person name="Andreopoulos B."/>
            <person name="Baker S."/>
            <person name="Barry K."/>
            <person name="Bills G."/>
            <person name="Bluhm B."/>
            <person name="Cannon C."/>
            <person name="Castanera R."/>
            <person name="Culley D."/>
            <person name="Daum C."/>
            <person name="Ezra D."/>
            <person name="Gonzalez J."/>
            <person name="Henrissat B."/>
            <person name="Kuo A."/>
            <person name="Liang C."/>
            <person name="Lipzen A."/>
            <person name="Lutzoni F."/>
            <person name="Magnuson J."/>
            <person name="Mondo S."/>
            <person name="Nolan M."/>
            <person name="Ohm R."/>
            <person name="Pangilinan J."/>
            <person name="Park H.-J."/>
            <person name="Ramirez L."/>
            <person name="Alfaro M."/>
            <person name="Sun H."/>
            <person name="Tritt A."/>
            <person name="Yoshinaga Y."/>
            <person name="Zwiers L.-H."/>
            <person name="Turgeon B."/>
            <person name="Goodwin S."/>
            <person name="Spatafora J."/>
            <person name="Crous P."/>
            <person name="Grigoriev I."/>
        </authorList>
    </citation>
    <scope>NUCLEOTIDE SEQUENCE</scope>
    <source>
        <strain evidence="2">CBS 175.79</strain>
    </source>
</reference>
<proteinExistence type="predicted"/>
<organism evidence="2 3">
    <name type="scientific">Aaosphaeria arxii CBS 175.79</name>
    <dbReference type="NCBI Taxonomy" id="1450172"/>
    <lineage>
        <taxon>Eukaryota</taxon>
        <taxon>Fungi</taxon>
        <taxon>Dikarya</taxon>
        <taxon>Ascomycota</taxon>
        <taxon>Pezizomycotina</taxon>
        <taxon>Dothideomycetes</taxon>
        <taxon>Pleosporomycetidae</taxon>
        <taxon>Pleosporales</taxon>
        <taxon>Pleosporales incertae sedis</taxon>
        <taxon>Aaosphaeria</taxon>
    </lineage>
</organism>
<feature type="region of interest" description="Disordered" evidence="1">
    <location>
        <begin position="470"/>
        <end position="490"/>
    </location>
</feature>
<dbReference type="PANTHER" id="PTHR37540:SF5">
    <property type="entry name" value="TRANSCRIPTION FACTOR DOMAIN-CONTAINING PROTEIN"/>
    <property type="match status" value="1"/>
</dbReference>
<dbReference type="EMBL" id="ML978067">
    <property type="protein sequence ID" value="KAF2018983.1"/>
    <property type="molecule type" value="Genomic_DNA"/>
</dbReference>
<protein>
    <submittedName>
        <fullName evidence="2">Uncharacterized protein</fullName>
    </submittedName>
</protein>
<sequence length="578" mass="64472">MSERPNPFSLTDTSHSVPRKDRGASLSSSVDRRYFEQVQPIFAVSSSATKLEFVDNSDPRKDLVVRKKAREWVHRNRETTRRNKGAQNAKTQEAGAVTAWDIILSRRASLKDPSSGRIDPFDMLPNVGRKVDHILEFFLTQCPEEVPGSDDALAWRSKAVALAPSRSNTVLGNMADERVSFVLWLHATTTIRDGMAGSLGTEECMYYYKLALQVMREETEKRKVKEFSDAFIAALGCFAACANFAGDFKAALVHRDALLKVLMAKGNGDLLKGIQSTKPWTQKGMAWCEIHVAAQIPATPIIPFNPPAPPKDKIPYSITIETERRTSFTLAQLPPLSLAFPGLISQFHLLCLLQASDKTPPKPPLSGPSLLTNQTIRTSPHAIRPLYCAEYTILQLLSQQKERHDHGFTNTEVVLTEAFQCFLWPALRCLPCEMKLCDLFVTRLKTALITLLDELDLPVDSDIDQAGQSPYLATSSSTPSVLSESSGTSDSDLGTLPILKIYHPTDSLVIWALFIGTLVSSVGGRPEHDWYKDRLLRHILVRNARFIRSKDHLITLLKVFPWTDTFCGTGIKKMHIPF</sequence>
<feature type="region of interest" description="Disordered" evidence="1">
    <location>
        <begin position="1"/>
        <end position="28"/>
    </location>
</feature>